<dbReference type="Gene3D" id="1.20.272.10">
    <property type="match status" value="1"/>
</dbReference>
<evidence type="ECO:0000256" key="7">
    <source>
        <dbReference type="ARBA" id="ARBA00070184"/>
    </source>
</evidence>
<dbReference type="Gene3D" id="3.40.50.300">
    <property type="entry name" value="P-loop containing nucleotide triphosphate hydrolases"/>
    <property type="match status" value="1"/>
</dbReference>
<accession>A0A162CVC5</accession>
<dbReference type="InterPro" id="IPR050238">
    <property type="entry name" value="DNA_Rep/Repair_Clamp_Loader"/>
</dbReference>
<evidence type="ECO:0000256" key="3">
    <source>
        <dbReference type="ARBA" id="ARBA00022705"/>
    </source>
</evidence>
<dbReference type="FunFam" id="1.10.8.60:FF:000030">
    <property type="entry name" value="replication factor C subunit 3"/>
    <property type="match status" value="1"/>
</dbReference>
<dbReference type="FunFam" id="3.40.50.300:FF:000136">
    <property type="entry name" value="Replication factor C subunit 5"/>
    <property type="match status" value="1"/>
</dbReference>
<evidence type="ECO:0000256" key="10">
    <source>
        <dbReference type="ARBA" id="ARBA00080379"/>
    </source>
</evidence>
<dbReference type="PANTHER" id="PTHR11669:SF1">
    <property type="entry name" value="REPLICATION FACTOR C SUBUNIT 3"/>
    <property type="match status" value="1"/>
</dbReference>
<evidence type="ECO:0000256" key="9">
    <source>
        <dbReference type="ARBA" id="ARBA00079394"/>
    </source>
</evidence>
<name>A0A162CVC5_9CRUS</name>
<evidence type="ECO:0000256" key="6">
    <source>
        <dbReference type="ARBA" id="ARBA00062267"/>
    </source>
</evidence>
<comment type="subunit">
    <text evidence="6">Subunit of the RFC complex, an heteropentameric complex consisting of a large subunit RFC1 and four small subunits RFC2, RFC3, RFC4 and RFC5; the RFC complex interacts with PCNA. Forms an heterotetrameric complex with RFC2, RFC4 and RFC5; this complex has ATPase activity but is not stimulated by PCNA. The heterotetramer of subunits RFC2, RFC3, RFC4 and RFC5 interacts with RAD17. Interacts with CNTD1; this interaction facilitates crossover formation.</text>
</comment>
<evidence type="ECO:0000256" key="1">
    <source>
        <dbReference type="ARBA" id="ARBA00004123"/>
    </source>
</evidence>
<dbReference type="Gene3D" id="1.10.8.60">
    <property type="match status" value="1"/>
</dbReference>
<dbReference type="FunFam" id="1.20.272.10:FF:000002">
    <property type="entry name" value="Replication factor C subunit 3"/>
    <property type="match status" value="1"/>
</dbReference>
<dbReference type="AlphaFoldDB" id="A0A162CVC5"/>
<dbReference type="Pfam" id="PF13177">
    <property type="entry name" value="DNA_pol3_delta2"/>
    <property type="match status" value="1"/>
</dbReference>
<dbReference type="GO" id="GO:0005663">
    <property type="term" value="C:DNA replication factor C complex"/>
    <property type="evidence" value="ECO:0007669"/>
    <property type="project" value="TreeGrafter"/>
</dbReference>
<evidence type="ECO:0000259" key="11">
    <source>
        <dbReference type="SMART" id="SM00382"/>
    </source>
</evidence>
<gene>
    <name evidence="12" type="ORF">APZ42_004333</name>
</gene>
<keyword evidence="13" id="KW-1185">Reference proteome</keyword>
<dbReference type="GO" id="GO:0003689">
    <property type="term" value="F:DNA clamp loader activity"/>
    <property type="evidence" value="ECO:0007669"/>
    <property type="project" value="TreeGrafter"/>
</dbReference>
<feature type="non-terminal residue" evidence="12">
    <location>
        <position position="331"/>
    </location>
</feature>
<feature type="domain" description="AAA+ ATPase" evidence="11">
    <location>
        <begin position="34"/>
        <end position="190"/>
    </location>
</feature>
<dbReference type="EMBL" id="LRGB01012902">
    <property type="protein sequence ID" value="KZR99703.1"/>
    <property type="molecule type" value="Genomic_DNA"/>
</dbReference>
<dbReference type="PANTHER" id="PTHR11669">
    <property type="entry name" value="REPLICATION FACTOR C / DNA POLYMERASE III GAMMA-TAU SUBUNIT"/>
    <property type="match status" value="1"/>
</dbReference>
<dbReference type="GO" id="GO:0006271">
    <property type="term" value="P:DNA strand elongation involved in DNA replication"/>
    <property type="evidence" value="ECO:0007669"/>
    <property type="project" value="UniProtKB-ARBA"/>
</dbReference>
<evidence type="ECO:0000256" key="5">
    <source>
        <dbReference type="ARBA" id="ARBA00058626"/>
    </source>
</evidence>
<organism evidence="12 13">
    <name type="scientific">Daphnia magna</name>
    <dbReference type="NCBI Taxonomy" id="35525"/>
    <lineage>
        <taxon>Eukaryota</taxon>
        <taxon>Metazoa</taxon>
        <taxon>Ecdysozoa</taxon>
        <taxon>Arthropoda</taxon>
        <taxon>Crustacea</taxon>
        <taxon>Branchiopoda</taxon>
        <taxon>Diplostraca</taxon>
        <taxon>Cladocera</taxon>
        <taxon>Anomopoda</taxon>
        <taxon>Daphniidae</taxon>
        <taxon>Daphnia</taxon>
    </lineage>
</organism>
<dbReference type="SMART" id="SM00382">
    <property type="entry name" value="AAA"/>
    <property type="match status" value="1"/>
</dbReference>
<dbReference type="Pfam" id="PF22534">
    <property type="entry name" value="RFC_C"/>
    <property type="match status" value="1"/>
</dbReference>
<comment type="caution">
    <text evidence="12">The sequence shown here is derived from an EMBL/GenBank/DDBJ whole genome shotgun (WGS) entry which is preliminary data.</text>
</comment>
<dbReference type="GO" id="GO:0005634">
    <property type="term" value="C:nucleus"/>
    <property type="evidence" value="ECO:0007669"/>
    <property type="project" value="UniProtKB-SubCell"/>
</dbReference>
<dbReference type="SUPFAM" id="SSF48019">
    <property type="entry name" value="post-AAA+ oligomerization domain-like"/>
    <property type="match status" value="1"/>
</dbReference>
<comment type="function">
    <text evidence="5">Subunit of the replication factor C (RFC) complex which acts during elongation of primed DNA templates by DNA polymerases delta and epsilon, and is necessary for ATP-dependent loading of proliferating cell nuclear antigen (PCNA) onto primed DNA.</text>
</comment>
<evidence type="ECO:0000256" key="2">
    <source>
        <dbReference type="ARBA" id="ARBA00005378"/>
    </source>
</evidence>
<dbReference type="InterPro" id="IPR003593">
    <property type="entry name" value="AAA+_ATPase"/>
</dbReference>
<sequence>MSLWVDKYRPSTLAKLDYHREQAERLEKMVAKGNFPHLLIYGPPGAGKKTRVMALLRELYGPGVEKLRMEHQNFTTPSNKKIEVMTVASNYHIEVNPNDAGIYDRIVIQEMIKNIAQAQQLDIGGQREFKVVVLTEVDKLTKDAQHALRRTMEKYMTTCRLILCANSTSKIIAPLQSRCLGIRVPAPTQEDVIKVLQMVSKKEGINLPDEFAIRLAEKSERNLRRALLMLEACKVQQYPFNAKQEIVEPDWEVYLRETGQKMVSEQSPKALLEVRGRIYELLSHCIAPEMIIKKLLGEILKNCDGQLKAEITSMAAYYEHRLCLGSKVIFH</sequence>
<protein>
    <recommendedName>
        <fullName evidence="7">Replication factor C subunit 3</fullName>
    </recommendedName>
    <alternativeName>
        <fullName evidence="9">Activator 1 38 kDa subunit</fullName>
    </alternativeName>
    <alternativeName>
        <fullName evidence="10">Activator 1 subunit 3</fullName>
    </alternativeName>
    <alternativeName>
        <fullName evidence="8">Replication factor C 38 kDa subunit</fullName>
    </alternativeName>
</protein>
<keyword evidence="3" id="KW-0235">DNA replication</keyword>
<keyword evidence="4" id="KW-0539">Nucleus</keyword>
<dbReference type="Pfam" id="PF21960">
    <property type="entry name" value="RCF1-5-like_lid"/>
    <property type="match status" value="1"/>
</dbReference>
<evidence type="ECO:0000313" key="12">
    <source>
        <dbReference type="EMBL" id="KZR99703.1"/>
    </source>
</evidence>
<dbReference type="SUPFAM" id="SSF52540">
    <property type="entry name" value="P-loop containing nucleoside triphosphate hydrolases"/>
    <property type="match status" value="1"/>
</dbReference>
<dbReference type="InterPro" id="IPR008921">
    <property type="entry name" value="DNA_pol3_clamp-load_cplx_C"/>
</dbReference>
<dbReference type="GO" id="GO:0003677">
    <property type="term" value="F:DNA binding"/>
    <property type="evidence" value="ECO:0007669"/>
    <property type="project" value="InterPro"/>
</dbReference>
<dbReference type="STRING" id="35525.A0A162CVC5"/>
<evidence type="ECO:0000313" key="13">
    <source>
        <dbReference type="Proteomes" id="UP000076858"/>
    </source>
</evidence>
<dbReference type="InterPro" id="IPR027417">
    <property type="entry name" value="P-loop_NTPase"/>
</dbReference>
<dbReference type="GO" id="GO:0006281">
    <property type="term" value="P:DNA repair"/>
    <property type="evidence" value="ECO:0007669"/>
    <property type="project" value="UniProtKB-ARBA"/>
</dbReference>
<evidence type="ECO:0000256" key="4">
    <source>
        <dbReference type="ARBA" id="ARBA00023242"/>
    </source>
</evidence>
<comment type="subcellular location">
    <subcellularLocation>
        <location evidence="1">Nucleus</location>
    </subcellularLocation>
</comment>
<dbReference type="CDD" id="cd00009">
    <property type="entry name" value="AAA"/>
    <property type="match status" value="1"/>
</dbReference>
<evidence type="ECO:0000256" key="8">
    <source>
        <dbReference type="ARBA" id="ARBA00076818"/>
    </source>
</evidence>
<comment type="similarity">
    <text evidence="2">Belongs to the activator 1 small subunits family.</text>
</comment>
<reference evidence="12 13" key="1">
    <citation type="submission" date="2016-03" db="EMBL/GenBank/DDBJ databases">
        <title>EvidentialGene: Evidence-directed Construction of Genes on Genomes.</title>
        <authorList>
            <person name="Gilbert D.G."/>
            <person name="Choi J.-H."/>
            <person name="Mockaitis K."/>
            <person name="Colbourne J."/>
            <person name="Pfrender M."/>
        </authorList>
    </citation>
    <scope>NUCLEOTIDE SEQUENCE [LARGE SCALE GENOMIC DNA]</scope>
    <source>
        <strain evidence="12 13">Xinb3</strain>
        <tissue evidence="12">Complete organism</tissue>
    </source>
</reference>
<dbReference type="OrthoDB" id="761538at2759"/>
<proteinExistence type="inferred from homology"/>
<dbReference type="Proteomes" id="UP000076858">
    <property type="component" value="Unassembled WGS sequence"/>
</dbReference>